<proteinExistence type="predicted"/>
<dbReference type="EMBL" id="KN839856">
    <property type="protein sequence ID" value="KIJ62356.1"/>
    <property type="molecule type" value="Genomic_DNA"/>
</dbReference>
<dbReference type="Proteomes" id="UP000053820">
    <property type="component" value="Unassembled WGS sequence"/>
</dbReference>
<reference evidence="1 2" key="1">
    <citation type="submission" date="2014-04" db="EMBL/GenBank/DDBJ databases">
        <title>Evolutionary Origins and Diversification of the Mycorrhizal Mutualists.</title>
        <authorList>
            <consortium name="DOE Joint Genome Institute"/>
            <consortium name="Mycorrhizal Genomics Consortium"/>
            <person name="Kohler A."/>
            <person name="Kuo A."/>
            <person name="Nagy L.G."/>
            <person name="Floudas D."/>
            <person name="Copeland A."/>
            <person name="Barry K.W."/>
            <person name="Cichocki N."/>
            <person name="Veneault-Fourrey C."/>
            <person name="LaButti K."/>
            <person name="Lindquist E.A."/>
            <person name="Lipzen A."/>
            <person name="Lundell T."/>
            <person name="Morin E."/>
            <person name="Murat C."/>
            <person name="Riley R."/>
            <person name="Ohm R."/>
            <person name="Sun H."/>
            <person name="Tunlid A."/>
            <person name="Henrissat B."/>
            <person name="Grigoriev I.V."/>
            <person name="Hibbett D.S."/>
            <person name="Martin F."/>
        </authorList>
    </citation>
    <scope>NUCLEOTIDE SEQUENCE [LARGE SCALE GENOMIC DNA]</scope>
    <source>
        <strain evidence="1 2">MD-312</strain>
    </source>
</reference>
<dbReference type="HOGENOM" id="CLU_3068967_0_0_1"/>
<dbReference type="AlphaFoldDB" id="A0A0C9WCQ6"/>
<accession>A0A0C9WCQ6</accession>
<evidence type="ECO:0000313" key="2">
    <source>
        <dbReference type="Proteomes" id="UP000053820"/>
    </source>
</evidence>
<organism evidence="1 2">
    <name type="scientific">Hydnomerulius pinastri MD-312</name>
    <dbReference type="NCBI Taxonomy" id="994086"/>
    <lineage>
        <taxon>Eukaryota</taxon>
        <taxon>Fungi</taxon>
        <taxon>Dikarya</taxon>
        <taxon>Basidiomycota</taxon>
        <taxon>Agaricomycotina</taxon>
        <taxon>Agaricomycetes</taxon>
        <taxon>Agaricomycetidae</taxon>
        <taxon>Boletales</taxon>
        <taxon>Boletales incertae sedis</taxon>
        <taxon>Leucogyrophana</taxon>
    </lineage>
</organism>
<keyword evidence="2" id="KW-1185">Reference proteome</keyword>
<name>A0A0C9WCQ6_9AGAM</name>
<evidence type="ECO:0000313" key="1">
    <source>
        <dbReference type="EMBL" id="KIJ62356.1"/>
    </source>
</evidence>
<gene>
    <name evidence="1" type="ORF">HYDPIDRAFT_114893</name>
</gene>
<protein>
    <submittedName>
        <fullName evidence="1">Uncharacterized protein</fullName>
    </submittedName>
</protein>
<sequence length="53" mass="6163">MIYVRVPASQTCFRVTDLDEEEIIIYIRDASIIPGRIYLPPYLLGLRMFQCLG</sequence>